<feature type="compositionally biased region" description="Gly residues" evidence="5">
    <location>
        <begin position="414"/>
        <end position="424"/>
    </location>
</feature>
<feature type="region of interest" description="Disordered" evidence="5">
    <location>
        <begin position="871"/>
        <end position="1042"/>
    </location>
</feature>
<feature type="compositionally biased region" description="Basic and acidic residues" evidence="5">
    <location>
        <begin position="396"/>
        <end position="413"/>
    </location>
</feature>
<feature type="compositionally biased region" description="Acidic residues" evidence="5">
    <location>
        <begin position="1032"/>
        <end position="1041"/>
    </location>
</feature>
<accession>A0A9W7B3F0</accession>
<dbReference type="InterPro" id="IPR000048">
    <property type="entry name" value="IQ_motif_EF-hand-BS"/>
</dbReference>
<name>A0A9W7B3F0_9STRA</name>
<dbReference type="PANTHER" id="PTHR22706">
    <property type="entry name" value="ASSEMBLY FACTOR FOR SPINDLE MICROTUBULES"/>
    <property type="match status" value="1"/>
</dbReference>
<evidence type="ECO:0000256" key="4">
    <source>
        <dbReference type="ARBA" id="ARBA00022860"/>
    </source>
</evidence>
<evidence type="ECO:0000313" key="6">
    <source>
        <dbReference type="EMBL" id="GMH80407.1"/>
    </source>
</evidence>
<feature type="non-terminal residue" evidence="6">
    <location>
        <position position="1179"/>
    </location>
</feature>
<dbReference type="PROSITE" id="PS50096">
    <property type="entry name" value="IQ"/>
    <property type="match status" value="3"/>
</dbReference>
<comment type="caution">
    <text evidence="6">The sequence shown here is derived from an EMBL/GenBank/DDBJ whole genome shotgun (WGS) entry which is preliminary data.</text>
</comment>
<dbReference type="SMART" id="SM00015">
    <property type="entry name" value="IQ"/>
    <property type="match status" value="4"/>
</dbReference>
<protein>
    <submittedName>
        <fullName evidence="6">Uncharacterized protein</fullName>
    </submittedName>
</protein>
<keyword evidence="7" id="KW-1185">Reference proteome</keyword>
<dbReference type="AlphaFoldDB" id="A0A9W7B3F0"/>
<dbReference type="OrthoDB" id="193554at2759"/>
<keyword evidence="3" id="KW-0677">Repeat</keyword>
<keyword evidence="2" id="KW-0963">Cytoplasm</keyword>
<evidence type="ECO:0000256" key="2">
    <source>
        <dbReference type="ARBA" id="ARBA00022490"/>
    </source>
</evidence>
<dbReference type="GO" id="GO:0007051">
    <property type="term" value="P:spindle organization"/>
    <property type="evidence" value="ECO:0007669"/>
    <property type="project" value="TreeGrafter"/>
</dbReference>
<feature type="compositionally biased region" description="Basic and acidic residues" evidence="5">
    <location>
        <begin position="941"/>
        <end position="977"/>
    </location>
</feature>
<sequence>MNHPDHPTPLIAPSSLLTLTSRAPRSTLSENFNPRYFQAYREQRDFGKLEDRVETRDAGQGVDDERYSSTQRHMQEMVVRNVQRAKNQPTVHLLRRGGPVKQQELYTDLTKDIMPRVMGAGISFEDEDLAALRIQSMYRGKLGKKAYDAELEEWKRRDRAALRVQCAWRGRQGYTKMLLMRAKKYDEDEAAIRLQSMMRAKNDRKKYIHTRAFMSKQEIMATRIQCAYRGRRDRLRMQQRRREKGSLIATTTQWGESENGLALLVDLGGFKTKFAFNNVMTVKGQGPGAKIGLGASSRGYRMHERHLDEPMSRDEDNYGRDDDLLEELKGESSSLAKQLARIEVMAEELEEDFARTGSELHQFKKAMGEGLREDSMRQLNSRMNLVDYENEMIKQRQAEKDKENRRRHLDDGGGGRGGGKGVGMGKRVQSEALQEAEADMEESTQGSYQGRQFYKSQQLLTQKTQLTAGSGVAARGKMDFSKMQSSCSVSSTILLMSAISSDSASTASSHLNSMANLCAQDDSYRMEALEALEENLEDTDEAFLLGWEGKVAADFVALIIAVSGPRVSASDIMDVLNGKGSPALLLTNVALNKKCDERIRGQSVFLLAELGIPGTYLIQNDIARGKSSNETNIRGLNALYTKHLNELINCTIDYSLPMKVGKTAAELIKRLGGGAEEKALGMNMMENLLTLLGRLYRYATENYARLRVSLSNDAPAFVEQGILPYFKLVLENTKSRTFMRRVQLCVQTLAILTFKTKAVRAAVSKKHEKYLDKILVAVEGDLSSKPELFAAIVKLHMNIEGGHGSGWQDCNNRVLGKFSEALLPYRDGGAKAVVFARCLELSNDGVPLNRSSRAYGGEGSTGRAIHELTRGLVGEGGDMDEGGTGAEGDGRSAKQKKKRSRRKKNNRAEGKEEGEVRGCVETEEKEEEKHENENEQVNNEGEQKAEEKAEPMVAEVKIEDESAPKKETFADQWEARRGVSLAEEEQQRRHKERQELHRQRLRKQKQKGPEAGATSKEPSGTVAEAKSGNGGMEEEEGEDEVESKLFRPNFDNVIEGGGGADDKGGIDGGEWGVDTLSLELDELDDMILGGFGRGPPPAKFVCELSGELLREPVLDPYCSGEDEVRYYDKNSLVGLATEGGEDGEGGCWPMTRVPIIVEEVLAMPIVNEIVVEIRRWKNR</sequence>
<feature type="compositionally biased region" description="Basic residues" evidence="5">
    <location>
        <begin position="893"/>
        <end position="905"/>
    </location>
</feature>
<dbReference type="EMBL" id="BRXY01000244">
    <property type="protein sequence ID" value="GMH80407.1"/>
    <property type="molecule type" value="Genomic_DNA"/>
</dbReference>
<evidence type="ECO:0000256" key="5">
    <source>
        <dbReference type="SAM" id="MobiDB-lite"/>
    </source>
</evidence>
<dbReference type="GO" id="GO:0005737">
    <property type="term" value="C:cytoplasm"/>
    <property type="evidence" value="ECO:0007669"/>
    <property type="project" value="UniProtKB-SubCell"/>
</dbReference>
<dbReference type="PANTHER" id="PTHR22706:SF1">
    <property type="entry name" value="ASSEMBLY FACTOR FOR SPINDLE MICROTUBULES"/>
    <property type="match status" value="1"/>
</dbReference>
<dbReference type="GO" id="GO:0005516">
    <property type="term" value="F:calmodulin binding"/>
    <property type="evidence" value="ECO:0007669"/>
    <property type="project" value="UniProtKB-KW"/>
</dbReference>
<gene>
    <name evidence="6" type="ORF">TrST_g12924</name>
</gene>
<feature type="region of interest" description="Disordered" evidence="5">
    <location>
        <begin position="396"/>
        <end position="425"/>
    </location>
</feature>
<dbReference type="GO" id="GO:0000278">
    <property type="term" value="P:mitotic cell cycle"/>
    <property type="evidence" value="ECO:0007669"/>
    <property type="project" value="TreeGrafter"/>
</dbReference>
<dbReference type="Proteomes" id="UP001165085">
    <property type="component" value="Unassembled WGS sequence"/>
</dbReference>
<reference evidence="7" key="1">
    <citation type="journal article" date="2023" name="Commun. Biol.">
        <title>Genome analysis of Parmales, the sister group of diatoms, reveals the evolutionary specialization of diatoms from phago-mixotrophs to photoautotrophs.</title>
        <authorList>
            <person name="Ban H."/>
            <person name="Sato S."/>
            <person name="Yoshikawa S."/>
            <person name="Yamada K."/>
            <person name="Nakamura Y."/>
            <person name="Ichinomiya M."/>
            <person name="Sato N."/>
            <person name="Blanc-Mathieu R."/>
            <person name="Endo H."/>
            <person name="Kuwata A."/>
            <person name="Ogata H."/>
        </authorList>
    </citation>
    <scope>NUCLEOTIDE SEQUENCE [LARGE SCALE GENOMIC DNA]</scope>
    <source>
        <strain evidence="7">NIES 3701</strain>
    </source>
</reference>
<evidence type="ECO:0000313" key="7">
    <source>
        <dbReference type="Proteomes" id="UP001165085"/>
    </source>
</evidence>
<feature type="compositionally biased region" description="Basic and acidic residues" evidence="5">
    <location>
        <begin position="906"/>
        <end position="933"/>
    </location>
</feature>
<dbReference type="InterPro" id="IPR051185">
    <property type="entry name" value="ASPM"/>
</dbReference>
<dbReference type="GO" id="GO:0000922">
    <property type="term" value="C:spindle pole"/>
    <property type="evidence" value="ECO:0007669"/>
    <property type="project" value="TreeGrafter"/>
</dbReference>
<keyword evidence="4" id="KW-0112">Calmodulin-binding</keyword>
<organism evidence="6 7">
    <name type="scientific">Triparma strigata</name>
    <dbReference type="NCBI Taxonomy" id="1606541"/>
    <lineage>
        <taxon>Eukaryota</taxon>
        <taxon>Sar</taxon>
        <taxon>Stramenopiles</taxon>
        <taxon>Ochrophyta</taxon>
        <taxon>Bolidophyceae</taxon>
        <taxon>Parmales</taxon>
        <taxon>Triparmaceae</taxon>
        <taxon>Triparma</taxon>
    </lineage>
</organism>
<evidence type="ECO:0000256" key="3">
    <source>
        <dbReference type="ARBA" id="ARBA00022737"/>
    </source>
</evidence>
<dbReference type="Pfam" id="PF00612">
    <property type="entry name" value="IQ"/>
    <property type="match status" value="2"/>
</dbReference>
<comment type="subcellular location">
    <subcellularLocation>
        <location evidence="1">Cytoplasm</location>
    </subcellularLocation>
</comment>
<evidence type="ECO:0000256" key="1">
    <source>
        <dbReference type="ARBA" id="ARBA00004496"/>
    </source>
</evidence>
<dbReference type="Gene3D" id="1.20.5.190">
    <property type="match status" value="2"/>
</dbReference>
<dbReference type="GO" id="GO:0051295">
    <property type="term" value="P:establishment of meiotic spindle localization"/>
    <property type="evidence" value="ECO:0007669"/>
    <property type="project" value="TreeGrafter"/>
</dbReference>
<proteinExistence type="predicted"/>